<keyword evidence="4 7" id="KW-0067">ATP-binding</keyword>
<dbReference type="Pfam" id="PF00270">
    <property type="entry name" value="DEAD"/>
    <property type="match status" value="1"/>
</dbReference>
<dbReference type="STRING" id="1286106.MPL1_12818"/>
<accession>M7NXQ7</accession>
<protein>
    <submittedName>
        <fullName evidence="12">ATP-dependent RNA helicase SrmB</fullName>
    </submittedName>
</protein>
<dbReference type="RefSeq" id="WP_009727502.1">
    <property type="nucleotide sequence ID" value="NZ_APHR01000079.1"/>
</dbReference>
<sequence length="411" mass="45710">MTFDDLFLDDILLKAVTGAGYVTPTPIQAAAIPPIFAGRDVLAGAATGTGKTAAFVLPILQRLLDEKSESSAASVLILAPTRELAHQIQHVIELLGREIRPKVVMLTGGINVGRQHDLLNQSCDVLIATPGRLLSMVENKAVDLQQIELVVIDEADRMLDMGQGPDVMMSLASIEHRFQCCLFSATLSGHGIKLFADNVLKDPEHIQLHAANAQTDRISHYVYLADNHEHKQLLLTTVLKSAECQRALVFCNKRERAEELTEWLQSQNLSAQVLHGDFDLAQRRQRIRKFREGQIKITVATDVAARGLDLPDVSHVINYDIPYRGDTYIHRVGRTGRGEQHGTAINLVEPHDHQNLERIEFHMQAQLPIRKLKGLAAKGKANRALMKKRETKTRYVSKALRQPPATDTPQD</sequence>
<comment type="caution">
    <text evidence="12">The sequence shown here is derived from an EMBL/GenBank/DDBJ whole genome shotgun (WGS) entry which is preliminary data.</text>
</comment>
<keyword evidence="1 7" id="KW-0547">Nucleotide-binding</keyword>
<evidence type="ECO:0000313" key="13">
    <source>
        <dbReference type="Proteomes" id="UP000012019"/>
    </source>
</evidence>
<dbReference type="GO" id="GO:0005524">
    <property type="term" value="F:ATP binding"/>
    <property type="evidence" value="ECO:0007669"/>
    <property type="project" value="UniProtKB-KW"/>
</dbReference>
<keyword evidence="3 7" id="KW-0347">Helicase</keyword>
<dbReference type="Proteomes" id="UP000012019">
    <property type="component" value="Unassembled WGS sequence"/>
</dbReference>
<evidence type="ECO:0000259" key="11">
    <source>
        <dbReference type="PROSITE" id="PS51195"/>
    </source>
</evidence>
<dbReference type="GO" id="GO:0016787">
    <property type="term" value="F:hydrolase activity"/>
    <property type="evidence" value="ECO:0007669"/>
    <property type="project" value="UniProtKB-KW"/>
</dbReference>
<dbReference type="PROSITE" id="PS51194">
    <property type="entry name" value="HELICASE_CTER"/>
    <property type="match status" value="1"/>
</dbReference>
<organism evidence="12 13">
    <name type="scientific">Methylophaga lonarensis MPL</name>
    <dbReference type="NCBI Taxonomy" id="1286106"/>
    <lineage>
        <taxon>Bacteria</taxon>
        <taxon>Pseudomonadati</taxon>
        <taxon>Pseudomonadota</taxon>
        <taxon>Gammaproteobacteria</taxon>
        <taxon>Thiotrichales</taxon>
        <taxon>Piscirickettsiaceae</taxon>
        <taxon>Methylophaga</taxon>
    </lineage>
</organism>
<dbReference type="PROSITE" id="PS51192">
    <property type="entry name" value="HELICASE_ATP_BIND_1"/>
    <property type="match status" value="1"/>
</dbReference>
<dbReference type="PANTHER" id="PTHR47959:SF17">
    <property type="entry name" value="ATP-DEPENDENT RNA HELICASE DEAD BOX FAMILY"/>
    <property type="match status" value="1"/>
</dbReference>
<dbReference type="InterPro" id="IPR044742">
    <property type="entry name" value="DEAD/DEAH_RhlB"/>
</dbReference>
<reference evidence="12 13" key="1">
    <citation type="journal article" date="2013" name="Genome Announc.">
        <title>Draft Genome Sequence of Methylophaga lonarensis MPLT, a Haloalkaliphilic (Non-Methane-Utilizing) Methylotroph.</title>
        <authorList>
            <person name="Shetty S.A."/>
            <person name="Marathe N.P."/>
            <person name="Munot H."/>
            <person name="Antony C.P."/>
            <person name="Dhotre D.P."/>
            <person name="Murrell J.C."/>
            <person name="Shouche Y.S."/>
        </authorList>
    </citation>
    <scope>NUCLEOTIDE SEQUENCE [LARGE SCALE GENOMIC DNA]</scope>
    <source>
        <strain evidence="12 13">MPL</strain>
    </source>
</reference>
<dbReference type="SUPFAM" id="SSF52540">
    <property type="entry name" value="P-loop containing nucleoside triphosphate hydrolases"/>
    <property type="match status" value="1"/>
</dbReference>
<proteinExistence type="inferred from homology"/>
<dbReference type="SMART" id="SM00487">
    <property type="entry name" value="DEXDc"/>
    <property type="match status" value="1"/>
</dbReference>
<dbReference type="InterPro" id="IPR014001">
    <property type="entry name" value="Helicase_ATP-bd"/>
</dbReference>
<evidence type="ECO:0000256" key="5">
    <source>
        <dbReference type="ARBA" id="ARBA00038437"/>
    </source>
</evidence>
<dbReference type="InterPro" id="IPR011545">
    <property type="entry name" value="DEAD/DEAH_box_helicase_dom"/>
</dbReference>
<feature type="domain" description="Helicase C-terminal" evidence="10">
    <location>
        <begin position="234"/>
        <end position="378"/>
    </location>
</feature>
<dbReference type="CDD" id="cd18787">
    <property type="entry name" value="SF2_C_DEAD"/>
    <property type="match status" value="1"/>
</dbReference>
<dbReference type="OrthoDB" id="9805696at2"/>
<dbReference type="Pfam" id="PF00271">
    <property type="entry name" value="Helicase_C"/>
    <property type="match status" value="1"/>
</dbReference>
<dbReference type="PROSITE" id="PS51195">
    <property type="entry name" value="Q_MOTIF"/>
    <property type="match status" value="1"/>
</dbReference>
<dbReference type="GO" id="GO:0003676">
    <property type="term" value="F:nucleic acid binding"/>
    <property type="evidence" value="ECO:0007669"/>
    <property type="project" value="InterPro"/>
</dbReference>
<dbReference type="EMBL" id="APHR01000079">
    <property type="protein sequence ID" value="EMR11976.1"/>
    <property type="molecule type" value="Genomic_DNA"/>
</dbReference>
<evidence type="ECO:0000256" key="3">
    <source>
        <dbReference type="ARBA" id="ARBA00022806"/>
    </source>
</evidence>
<dbReference type="Gene3D" id="3.40.50.300">
    <property type="entry name" value="P-loop containing nucleotide triphosphate hydrolases"/>
    <property type="match status" value="2"/>
</dbReference>
<feature type="domain" description="Helicase ATP-binding" evidence="9">
    <location>
        <begin position="32"/>
        <end position="205"/>
    </location>
</feature>
<dbReference type="PANTHER" id="PTHR47959">
    <property type="entry name" value="ATP-DEPENDENT RNA HELICASE RHLE-RELATED"/>
    <property type="match status" value="1"/>
</dbReference>
<dbReference type="PATRIC" id="fig|1286106.3.peg.2558"/>
<comment type="similarity">
    <text evidence="5 7">Belongs to the DEAD box helicase family.</text>
</comment>
<name>M7NXQ7_9GAMM</name>
<dbReference type="GO" id="GO:0005829">
    <property type="term" value="C:cytosol"/>
    <property type="evidence" value="ECO:0007669"/>
    <property type="project" value="TreeGrafter"/>
</dbReference>
<dbReference type="InterPro" id="IPR050079">
    <property type="entry name" value="DEAD_box_RNA_helicase"/>
</dbReference>
<dbReference type="InterPro" id="IPR014014">
    <property type="entry name" value="RNA_helicase_DEAD_Q_motif"/>
</dbReference>
<evidence type="ECO:0000256" key="7">
    <source>
        <dbReference type="RuleBase" id="RU000492"/>
    </source>
</evidence>
<evidence type="ECO:0000256" key="1">
    <source>
        <dbReference type="ARBA" id="ARBA00022741"/>
    </source>
</evidence>
<dbReference type="InterPro" id="IPR027417">
    <property type="entry name" value="P-loop_NTPase"/>
</dbReference>
<dbReference type="eggNOG" id="COG0513">
    <property type="taxonomic scope" value="Bacteria"/>
</dbReference>
<dbReference type="AlphaFoldDB" id="M7NXQ7"/>
<feature type="region of interest" description="Disordered" evidence="8">
    <location>
        <begin position="380"/>
        <end position="411"/>
    </location>
</feature>
<dbReference type="GO" id="GO:0003724">
    <property type="term" value="F:RNA helicase activity"/>
    <property type="evidence" value="ECO:0007669"/>
    <property type="project" value="InterPro"/>
</dbReference>
<evidence type="ECO:0000256" key="8">
    <source>
        <dbReference type="SAM" id="MobiDB-lite"/>
    </source>
</evidence>
<evidence type="ECO:0000259" key="9">
    <source>
        <dbReference type="PROSITE" id="PS51192"/>
    </source>
</evidence>
<evidence type="ECO:0000313" key="12">
    <source>
        <dbReference type="EMBL" id="EMR11976.1"/>
    </source>
</evidence>
<evidence type="ECO:0000256" key="2">
    <source>
        <dbReference type="ARBA" id="ARBA00022801"/>
    </source>
</evidence>
<evidence type="ECO:0000256" key="6">
    <source>
        <dbReference type="PROSITE-ProRule" id="PRU00552"/>
    </source>
</evidence>
<feature type="domain" description="DEAD-box RNA helicase Q" evidence="11">
    <location>
        <begin position="1"/>
        <end position="29"/>
    </location>
</feature>
<keyword evidence="13" id="KW-1185">Reference proteome</keyword>
<feature type="short sequence motif" description="Q motif" evidence="6">
    <location>
        <begin position="1"/>
        <end position="29"/>
    </location>
</feature>
<dbReference type="CDD" id="cd00268">
    <property type="entry name" value="DEADc"/>
    <property type="match status" value="1"/>
</dbReference>
<dbReference type="PROSITE" id="PS00039">
    <property type="entry name" value="DEAD_ATP_HELICASE"/>
    <property type="match status" value="1"/>
</dbReference>
<dbReference type="SMART" id="SM00490">
    <property type="entry name" value="HELICc"/>
    <property type="match status" value="1"/>
</dbReference>
<evidence type="ECO:0000259" key="10">
    <source>
        <dbReference type="PROSITE" id="PS51194"/>
    </source>
</evidence>
<dbReference type="InterPro" id="IPR001650">
    <property type="entry name" value="Helicase_C-like"/>
</dbReference>
<gene>
    <name evidence="12" type="ORF">MPL1_12818</name>
</gene>
<evidence type="ECO:0000256" key="4">
    <source>
        <dbReference type="ARBA" id="ARBA00022840"/>
    </source>
</evidence>
<keyword evidence="2 7" id="KW-0378">Hydrolase</keyword>
<dbReference type="InterPro" id="IPR000629">
    <property type="entry name" value="RNA-helicase_DEAD-box_CS"/>
</dbReference>